<dbReference type="EMBL" id="JARAKH010000050">
    <property type="protein sequence ID" value="KAK8375305.1"/>
    <property type="molecule type" value="Genomic_DNA"/>
</dbReference>
<keyword evidence="3" id="KW-0575">Peroxidase</keyword>
<dbReference type="Proteomes" id="UP001487740">
    <property type="component" value="Unassembled WGS sequence"/>
</dbReference>
<evidence type="ECO:0000256" key="1">
    <source>
        <dbReference type="ARBA" id="ARBA00004613"/>
    </source>
</evidence>
<keyword evidence="3" id="KW-0560">Oxidoreductase</keyword>
<gene>
    <name evidence="6" type="ORF">O3P69_012639</name>
</gene>
<keyword evidence="4" id="KW-0325">Glycoprotein</keyword>
<feature type="compositionally biased region" description="Basic and acidic residues" evidence="5">
    <location>
        <begin position="117"/>
        <end position="126"/>
    </location>
</feature>
<comment type="caution">
    <text evidence="6">The sequence shown here is derived from an EMBL/GenBank/DDBJ whole genome shotgun (WGS) entry which is preliminary data.</text>
</comment>
<dbReference type="GO" id="GO:0005576">
    <property type="term" value="C:extracellular region"/>
    <property type="evidence" value="ECO:0007669"/>
    <property type="project" value="UniProtKB-SubCell"/>
</dbReference>
<feature type="region of interest" description="Disordered" evidence="5">
    <location>
        <begin position="117"/>
        <end position="143"/>
    </location>
</feature>
<evidence type="ECO:0000256" key="4">
    <source>
        <dbReference type="ARBA" id="ARBA00023180"/>
    </source>
</evidence>
<reference evidence="6 7" key="1">
    <citation type="submission" date="2023-03" db="EMBL/GenBank/DDBJ databases">
        <title>High-quality genome of Scylla paramamosain provides insights in environmental adaptation.</title>
        <authorList>
            <person name="Zhang L."/>
        </authorList>
    </citation>
    <scope>NUCLEOTIDE SEQUENCE [LARGE SCALE GENOMIC DNA]</scope>
    <source>
        <strain evidence="6">LZ_2023a</strain>
        <tissue evidence="6">Muscle</tissue>
    </source>
</reference>
<evidence type="ECO:0000256" key="2">
    <source>
        <dbReference type="ARBA" id="ARBA00022525"/>
    </source>
</evidence>
<evidence type="ECO:0000313" key="7">
    <source>
        <dbReference type="Proteomes" id="UP001487740"/>
    </source>
</evidence>
<dbReference type="AlphaFoldDB" id="A0AAW0SIT2"/>
<sequence length="174" mass="19812">EEKVKERPITDTFYAPFDLYKPNKFDQVLKGLISSHAQNEDTAISDSMTKKMFEDEKTGMYLEEKVKERPITDTFYAPFDLYKPNKFDQVLKGLISSHAQNEDTAISDSMTKKMFEDEKTGGEGEKSVPSQTPSMLPSTFTSPTSFDQVLKGLISSHAQNEGHRHLRLHDQKDV</sequence>
<keyword evidence="7" id="KW-1185">Reference proteome</keyword>
<dbReference type="GO" id="GO:0004601">
    <property type="term" value="F:peroxidase activity"/>
    <property type="evidence" value="ECO:0007669"/>
    <property type="project" value="UniProtKB-KW"/>
</dbReference>
<feature type="compositionally biased region" description="Polar residues" evidence="5">
    <location>
        <begin position="128"/>
        <end position="143"/>
    </location>
</feature>
<dbReference type="PANTHER" id="PTHR11475">
    <property type="entry name" value="OXIDASE/PEROXIDASE"/>
    <property type="match status" value="1"/>
</dbReference>
<name>A0AAW0SIT2_SCYPA</name>
<dbReference type="Pfam" id="PF03098">
    <property type="entry name" value="An_peroxidase"/>
    <property type="match status" value="2"/>
</dbReference>
<evidence type="ECO:0000313" key="6">
    <source>
        <dbReference type="EMBL" id="KAK8375305.1"/>
    </source>
</evidence>
<comment type="subcellular location">
    <subcellularLocation>
        <location evidence="1">Secreted</location>
    </subcellularLocation>
</comment>
<organism evidence="6 7">
    <name type="scientific">Scylla paramamosain</name>
    <name type="common">Mud crab</name>
    <dbReference type="NCBI Taxonomy" id="85552"/>
    <lineage>
        <taxon>Eukaryota</taxon>
        <taxon>Metazoa</taxon>
        <taxon>Ecdysozoa</taxon>
        <taxon>Arthropoda</taxon>
        <taxon>Crustacea</taxon>
        <taxon>Multicrustacea</taxon>
        <taxon>Malacostraca</taxon>
        <taxon>Eumalacostraca</taxon>
        <taxon>Eucarida</taxon>
        <taxon>Decapoda</taxon>
        <taxon>Pleocyemata</taxon>
        <taxon>Brachyura</taxon>
        <taxon>Eubrachyura</taxon>
        <taxon>Portunoidea</taxon>
        <taxon>Portunidae</taxon>
        <taxon>Portuninae</taxon>
        <taxon>Scylla</taxon>
    </lineage>
</organism>
<accession>A0AAW0SIT2</accession>
<dbReference type="PANTHER" id="PTHR11475:SF4">
    <property type="entry name" value="CHORION PEROXIDASE"/>
    <property type="match status" value="1"/>
</dbReference>
<dbReference type="InterPro" id="IPR019791">
    <property type="entry name" value="Haem_peroxidase_animal"/>
</dbReference>
<evidence type="ECO:0000256" key="5">
    <source>
        <dbReference type="SAM" id="MobiDB-lite"/>
    </source>
</evidence>
<feature type="non-terminal residue" evidence="6">
    <location>
        <position position="1"/>
    </location>
</feature>
<dbReference type="InterPro" id="IPR037120">
    <property type="entry name" value="Haem_peroxidase_sf_animal"/>
</dbReference>
<feature type="region of interest" description="Disordered" evidence="5">
    <location>
        <begin position="155"/>
        <end position="174"/>
    </location>
</feature>
<evidence type="ECO:0000256" key="3">
    <source>
        <dbReference type="ARBA" id="ARBA00022559"/>
    </source>
</evidence>
<keyword evidence="2" id="KW-0964">Secreted</keyword>
<protein>
    <submittedName>
        <fullName evidence="6">Uncharacterized protein</fullName>
    </submittedName>
</protein>
<dbReference type="Gene3D" id="1.10.640.10">
    <property type="entry name" value="Haem peroxidase domain superfamily, animal type"/>
    <property type="match status" value="1"/>
</dbReference>
<proteinExistence type="predicted"/>
<feature type="compositionally biased region" description="Basic and acidic residues" evidence="5">
    <location>
        <begin position="160"/>
        <end position="174"/>
    </location>
</feature>